<name>A0A1V9Y723_9STRA</name>
<dbReference type="Proteomes" id="UP000243217">
    <property type="component" value="Unassembled WGS sequence"/>
</dbReference>
<evidence type="ECO:0000313" key="3">
    <source>
        <dbReference type="Proteomes" id="UP000243217"/>
    </source>
</evidence>
<protein>
    <submittedName>
        <fullName evidence="2">Uncharacterized protein</fullName>
    </submittedName>
</protein>
<organism evidence="2 3">
    <name type="scientific">Thraustotheca clavata</name>
    <dbReference type="NCBI Taxonomy" id="74557"/>
    <lineage>
        <taxon>Eukaryota</taxon>
        <taxon>Sar</taxon>
        <taxon>Stramenopiles</taxon>
        <taxon>Oomycota</taxon>
        <taxon>Saprolegniomycetes</taxon>
        <taxon>Saprolegniales</taxon>
        <taxon>Achlyaceae</taxon>
        <taxon>Thraustotheca</taxon>
    </lineage>
</organism>
<reference evidence="2 3" key="1">
    <citation type="journal article" date="2014" name="Genome Biol. Evol.">
        <title>The secreted proteins of Achlya hypogyna and Thraustotheca clavata identify the ancestral oomycete secretome and reveal gene acquisitions by horizontal gene transfer.</title>
        <authorList>
            <person name="Misner I."/>
            <person name="Blouin N."/>
            <person name="Leonard G."/>
            <person name="Richards T.A."/>
            <person name="Lane C.E."/>
        </authorList>
    </citation>
    <scope>NUCLEOTIDE SEQUENCE [LARGE SCALE GENOMIC DNA]</scope>
    <source>
        <strain evidence="2 3">ATCC 34112</strain>
    </source>
</reference>
<feature type="region of interest" description="Disordered" evidence="1">
    <location>
        <begin position="1"/>
        <end position="20"/>
    </location>
</feature>
<comment type="caution">
    <text evidence="2">The sequence shown here is derived from an EMBL/GenBank/DDBJ whole genome shotgun (WGS) entry which is preliminary data.</text>
</comment>
<sequence length="72" mass="7865">MCGRLDGSDKKKNKEAPAYSPSILQQSHRLGFRSDSRWIGLNIVSSKNLGMGFGICDNGSAYAIRPAQYMLG</sequence>
<accession>A0A1V9Y723</accession>
<dbReference type="EMBL" id="JNBS01004971">
    <property type="protein sequence ID" value="OQR81506.1"/>
    <property type="molecule type" value="Genomic_DNA"/>
</dbReference>
<dbReference type="OrthoDB" id="1879717at2759"/>
<keyword evidence="3" id="KW-1185">Reference proteome</keyword>
<evidence type="ECO:0000256" key="1">
    <source>
        <dbReference type="SAM" id="MobiDB-lite"/>
    </source>
</evidence>
<evidence type="ECO:0000313" key="2">
    <source>
        <dbReference type="EMBL" id="OQR81506.1"/>
    </source>
</evidence>
<feature type="compositionally biased region" description="Basic and acidic residues" evidence="1">
    <location>
        <begin position="1"/>
        <end position="15"/>
    </location>
</feature>
<proteinExistence type="predicted"/>
<gene>
    <name evidence="2" type="ORF">THRCLA_23357</name>
</gene>
<dbReference type="AlphaFoldDB" id="A0A1V9Y723"/>
<dbReference type="STRING" id="74557.A0A1V9Y723"/>